<evidence type="ECO:0000313" key="5">
    <source>
        <dbReference type="EMBL" id="MDP9648758.1"/>
    </source>
</evidence>
<feature type="coiled-coil region" evidence="3">
    <location>
        <begin position="390"/>
        <end position="420"/>
    </location>
</feature>
<feature type="compositionally biased region" description="Polar residues" evidence="4">
    <location>
        <begin position="473"/>
        <end position="483"/>
    </location>
</feature>
<comment type="subcellular location">
    <subcellularLocation>
        <location evidence="2">Cell membrane</location>
        <topology evidence="2">Lipid-anchor</topology>
    </subcellularLocation>
</comment>
<proteinExistence type="inferred from homology"/>
<dbReference type="GO" id="GO:0005886">
    <property type="term" value="C:plasma membrane"/>
    <property type="evidence" value="ECO:0007669"/>
    <property type="project" value="UniProtKB-SubCell"/>
</dbReference>
<dbReference type="InterPro" id="IPR010131">
    <property type="entry name" value="MdtP/NodT-like"/>
</dbReference>
<feature type="region of interest" description="Disordered" evidence="4">
    <location>
        <begin position="470"/>
        <end position="501"/>
    </location>
</feature>
<accession>A0AB73IFE1</accession>
<dbReference type="GO" id="GO:0015562">
    <property type="term" value="F:efflux transmembrane transporter activity"/>
    <property type="evidence" value="ECO:0007669"/>
    <property type="project" value="InterPro"/>
</dbReference>
<evidence type="ECO:0000256" key="2">
    <source>
        <dbReference type="RuleBase" id="RU362097"/>
    </source>
</evidence>
<dbReference type="SUPFAM" id="SSF56954">
    <property type="entry name" value="Outer membrane efflux proteins (OEP)"/>
    <property type="match status" value="1"/>
</dbReference>
<evidence type="ECO:0000256" key="4">
    <source>
        <dbReference type="SAM" id="MobiDB-lite"/>
    </source>
</evidence>
<organism evidence="5 6">
    <name type="scientific">Paraburkholderia caledonica</name>
    <dbReference type="NCBI Taxonomy" id="134536"/>
    <lineage>
        <taxon>Bacteria</taxon>
        <taxon>Pseudomonadati</taxon>
        <taxon>Pseudomonadota</taxon>
        <taxon>Betaproteobacteria</taxon>
        <taxon>Burkholderiales</taxon>
        <taxon>Burkholderiaceae</taxon>
        <taxon>Paraburkholderia</taxon>
    </lineage>
</organism>
<dbReference type="Gene3D" id="2.20.200.10">
    <property type="entry name" value="Outer membrane efflux proteins (OEP)"/>
    <property type="match status" value="1"/>
</dbReference>
<protein>
    <submittedName>
        <fullName evidence="5">NodT family efflux transporter outer membrane factor (OMF) lipoprotein</fullName>
    </submittedName>
</protein>
<dbReference type="InterPro" id="IPR003423">
    <property type="entry name" value="OMP_efflux"/>
</dbReference>
<keyword evidence="2" id="KW-0564">Palmitate</keyword>
<dbReference type="Gene3D" id="1.20.1600.10">
    <property type="entry name" value="Outer membrane efflux proteins (OEP)"/>
    <property type="match status" value="1"/>
</dbReference>
<evidence type="ECO:0000256" key="3">
    <source>
        <dbReference type="SAM" id="Coils"/>
    </source>
</evidence>
<dbReference type="AlphaFoldDB" id="A0AB73IFE1"/>
<dbReference type="EMBL" id="JAURTK010000005">
    <property type="protein sequence ID" value="MDP9648758.1"/>
    <property type="molecule type" value="Genomic_DNA"/>
</dbReference>
<evidence type="ECO:0000256" key="1">
    <source>
        <dbReference type="ARBA" id="ARBA00007613"/>
    </source>
</evidence>
<dbReference type="NCBIfam" id="TIGR01845">
    <property type="entry name" value="outer_NodT"/>
    <property type="match status" value="1"/>
</dbReference>
<dbReference type="PROSITE" id="PS51257">
    <property type="entry name" value="PROKAR_LIPOPROTEIN"/>
    <property type="match status" value="1"/>
</dbReference>
<evidence type="ECO:0000313" key="6">
    <source>
        <dbReference type="Proteomes" id="UP001229486"/>
    </source>
</evidence>
<comment type="similarity">
    <text evidence="1 2">Belongs to the outer membrane factor (OMF) (TC 1.B.17) family.</text>
</comment>
<comment type="caution">
    <text evidence="5">The sequence shown here is derived from an EMBL/GenBank/DDBJ whole genome shotgun (WGS) entry which is preliminary data.</text>
</comment>
<keyword evidence="2 5" id="KW-0449">Lipoprotein</keyword>
<name>A0AB73IFE1_9BURK</name>
<dbReference type="RefSeq" id="WP_392394425.1">
    <property type="nucleotide sequence ID" value="NZ_JAURTK010000005.1"/>
</dbReference>
<sequence>MKTLLLACAVALSGCTVGPDFQAPAVPRTQSYTREALPERTVESNGAAGAAQKFSLTPRPTSMWWRQFQSDALNHLVDDALRESPTLAQARAKLIEARESYTALAGATQWPGIDATVSGARQKVDPAAFGIPHVENPGPFSLFSTSVSVSYVFDIFGGNRRALEASMAQVDYESYEFDAARLAIAGNVVSTAVRRASLQEQMTLTQRLVDAQAHQLSIMEARLAAGGVSQLDVRSQRTLLAQTRSSLPPLATQLAAADHQLAILLGRAPSEADFDTLTFDALHLPVDIPVALPSTLARARPDIQASEALLHQASANVGVATANLYPQFVLSAGIGSERTRISDIVNGLNVWNIGLNLTQPIFHGGELHAKKRAAQAVYDAAFASYRQTVLEALQQVADALTAMQNDARELQARTEAAQEAEASLGVAAQQYAAGGISQFALLDAQRQMLQTALDQTRAQANRFTDTAALFQALGTQPDSQAGNSPGDPRGSPLGSPLGSNP</sequence>
<dbReference type="PANTHER" id="PTHR30203">
    <property type="entry name" value="OUTER MEMBRANE CATION EFFLUX PROTEIN"/>
    <property type="match status" value="1"/>
</dbReference>
<keyword evidence="2" id="KW-0812">Transmembrane</keyword>
<reference evidence="5" key="1">
    <citation type="submission" date="2023-07" db="EMBL/GenBank/DDBJ databases">
        <title>Sorghum-associated microbial communities from plants grown in Nebraska, USA.</title>
        <authorList>
            <person name="Schachtman D."/>
        </authorList>
    </citation>
    <scope>NUCLEOTIDE SEQUENCE</scope>
    <source>
        <strain evidence="5">DS1061</strain>
    </source>
</reference>
<dbReference type="PANTHER" id="PTHR30203:SF33">
    <property type="entry name" value="BLR4455 PROTEIN"/>
    <property type="match status" value="1"/>
</dbReference>
<dbReference type="Proteomes" id="UP001229486">
    <property type="component" value="Unassembled WGS sequence"/>
</dbReference>
<keyword evidence="2" id="KW-1134">Transmembrane beta strand</keyword>
<dbReference type="Pfam" id="PF02321">
    <property type="entry name" value="OEP"/>
    <property type="match status" value="2"/>
</dbReference>
<keyword evidence="2" id="KW-0472">Membrane</keyword>
<gene>
    <name evidence="5" type="ORF">J2793_004224</name>
</gene>
<keyword evidence="3" id="KW-0175">Coiled coil</keyword>